<dbReference type="InterPro" id="IPR015260">
    <property type="entry name" value="Syntaxin-6/10/61_N"/>
</dbReference>
<dbReference type="Pfam" id="PF09177">
    <property type="entry name" value="STX6_10_61_N"/>
    <property type="match status" value="1"/>
</dbReference>
<evidence type="ECO:0000313" key="12">
    <source>
        <dbReference type="EMBL" id="KAK1291450.1"/>
    </source>
</evidence>
<feature type="compositionally biased region" description="Low complexity" evidence="9">
    <location>
        <begin position="147"/>
        <end position="169"/>
    </location>
</feature>
<dbReference type="PANTHER" id="PTHR34949">
    <property type="entry name" value="OS05G0443700 PROTEIN"/>
    <property type="match status" value="1"/>
</dbReference>
<evidence type="ECO:0000256" key="9">
    <source>
        <dbReference type="SAM" id="MobiDB-lite"/>
    </source>
</evidence>
<comment type="subcellular location">
    <subcellularLocation>
        <location evidence="8">Golgi apparatus</location>
        <location evidence="8">trans-Golgi network membrane</location>
        <topology evidence="8">Single-pass type IV membrane protein</topology>
    </subcellularLocation>
</comment>
<dbReference type="InterPro" id="IPR010989">
    <property type="entry name" value="SNARE"/>
</dbReference>
<evidence type="ECO:0000256" key="5">
    <source>
        <dbReference type="ARBA" id="ARBA00022989"/>
    </source>
</evidence>
<keyword evidence="3 10" id="KW-0812">Transmembrane</keyword>
<comment type="caution">
    <text evidence="12">The sequence shown here is derived from an EMBL/GenBank/DDBJ whole genome shotgun (WGS) entry which is preliminary data.</text>
</comment>
<keyword evidence="7 10" id="KW-0472">Membrane</keyword>
<evidence type="ECO:0000256" key="3">
    <source>
        <dbReference type="ARBA" id="ARBA00022692"/>
    </source>
</evidence>
<reference evidence="12" key="1">
    <citation type="journal article" date="2023" name="Nat. Commun.">
        <title>Diploid and tetraploid genomes of Acorus and the evolution of monocots.</title>
        <authorList>
            <person name="Ma L."/>
            <person name="Liu K.W."/>
            <person name="Li Z."/>
            <person name="Hsiao Y.Y."/>
            <person name="Qi Y."/>
            <person name="Fu T."/>
            <person name="Tang G.D."/>
            <person name="Zhang D."/>
            <person name="Sun W.H."/>
            <person name="Liu D.K."/>
            <person name="Li Y."/>
            <person name="Chen G.Z."/>
            <person name="Liu X.D."/>
            <person name="Liao X.Y."/>
            <person name="Jiang Y.T."/>
            <person name="Yu X."/>
            <person name="Hao Y."/>
            <person name="Huang J."/>
            <person name="Zhao X.W."/>
            <person name="Ke S."/>
            <person name="Chen Y.Y."/>
            <person name="Wu W.L."/>
            <person name="Hsu J.L."/>
            <person name="Lin Y.F."/>
            <person name="Huang M.D."/>
            <person name="Li C.Y."/>
            <person name="Huang L."/>
            <person name="Wang Z.W."/>
            <person name="Zhao X."/>
            <person name="Zhong W.Y."/>
            <person name="Peng D.H."/>
            <person name="Ahmad S."/>
            <person name="Lan S."/>
            <person name="Zhang J.S."/>
            <person name="Tsai W.C."/>
            <person name="Van de Peer Y."/>
            <person name="Liu Z.J."/>
        </authorList>
    </citation>
    <scope>NUCLEOTIDE SEQUENCE</scope>
    <source>
        <strain evidence="12">CP</strain>
    </source>
</reference>
<proteinExistence type="inferred from homology"/>
<organism evidence="12 13">
    <name type="scientific">Acorus calamus</name>
    <name type="common">Sweet flag</name>
    <dbReference type="NCBI Taxonomy" id="4465"/>
    <lineage>
        <taxon>Eukaryota</taxon>
        <taxon>Viridiplantae</taxon>
        <taxon>Streptophyta</taxon>
        <taxon>Embryophyta</taxon>
        <taxon>Tracheophyta</taxon>
        <taxon>Spermatophyta</taxon>
        <taxon>Magnoliopsida</taxon>
        <taxon>Liliopsida</taxon>
        <taxon>Acoraceae</taxon>
        <taxon>Acorus</taxon>
    </lineage>
</organism>
<dbReference type="CDD" id="cd21442">
    <property type="entry name" value="SNARE_NTD_STX6-like"/>
    <property type="match status" value="1"/>
</dbReference>
<keyword evidence="5 10" id="KW-1133">Transmembrane helix</keyword>
<dbReference type="EMBL" id="JAUJYO010000017">
    <property type="protein sequence ID" value="KAK1291450.1"/>
    <property type="molecule type" value="Genomic_DNA"/>
</dbReference>
<sequence length="364" mass="41032">MAMAAVVNSFDQWQKDSFFSAAEEVQESADLMESVYRMWLRGRNDGFDSDHMDELLKELQTALGTAKWQLEEFDRAISLSCRNVMEDNAVARRRQFVEVIENQVSHIEKMIQDSLIEDGKQPLRWVQLDDEESSELEAFLSGTSQPSSSTKDSYVSSLSSKRSGSSQESSRLDSVKCLKETPRNGDDDAEFPFKSLAKEVLQVKDTSNGRGVQLNGQKRIWSSPDMGAWRITIPDEDVGKKALEASTETSAYVSRHLGFLRSVELAMKTKWLRNSFPKEKVGGDSSHHGSRGPSRFIQGMNERSGSCLGNYKEDLISRQLLGLVGGYQRQLQGSIYTQYSRSLRITFLLVLTIFLVVPFVIYSS</sequence>
<dbReference type="Gene3D" id="1.20.58.90">
    <property type="match status" value="1"/>
</dbReference>
<dbReference type="FunFam" id="1.20.58.90:FF:000004">
    <property type="entry name" value="Syntaxin 10"/>
    <property type="match status" value="1"/>
</dbReference>
<feature type="compositionally biased region" description="Basic and acidic residues" evidence="9">
    <location>
        <begin position="170"/>
        <end position="186"/>
    </location>
</feature>
<evidence type="ECO:0000256" key="2">
    <source>
        <dbReference type="ARBA" id="ARBA00022448"/>
    </source>
</evidence>
<gene>
    <name evidence="12" type="ORF">QJS10_CPB17g00052</name>
</gene>
<feature type="transmembrane region" description="Helical" evidence="10">
    <location>
        <begin position="343"/>
        <end position="362"/>
    </location>
</feature>
<evidence type="ECO:0000256" key="10">
    <source>
        <dbReference type="SAM" id="Phobius"/>
    </source>
</evidence>
<evidence type="ECO:0000313" key="13">
    <source>
        <dbReference type="Proteomes" id="UP001180020"/>
    </source>
</evidence>
<evidence type="ECO:0000259" key="11">
    <source>
        <dbReference type="Pfam" id="PF09177"/>
    </source>
</evidence>
<feature type="region of interest" description="Disordered" evidence="9">
    <location>
        <begin position="136"/>
        <end position="190"/>
    </location>
</feature>
<comment type="similarity">
    <text evidence="1">Belongs to the syntaxin family.</text>
</comment>
<accession>A0AAV9CRM9</accession>
<protein>
    <recommendedName>
        <fullName evidence="11">Syntaxin 6/10/61 N-terminal domain-containing protein</fullName>
    </recommendedName>
</protein>
<keyword evidence="2" id="KW-0813">Transport</keyword>
<dbReference type="GO" id="GO:0005794">
    <property type="term" value="C:Golgi apparatus"/>
    <property type="evidence" value="ECO:0007669"/>
    <property type="project" value="UniProtKB-SubCell"/>
</dbReference>
<keyword evidence="13" id="KW-1185">Reference proteome</keyword>
<evidence type="ECO:0000256" key="1">
    <source>
        <dbReference type="ARBA" id="ARBA00009063"/>
    </source>
</evidence>
<evidence type="ECO:0000256" key="4">
    <source>
        <dbReference type="ARBA" id="ARBA00022927"/>
    </source>
</evidence>
<dbReference type="AlphaFoldDB" id="A0AAV9CRM9"/>
<evidence type="ECO:0000256" key="8">
    <source>
        <dbReference type="ARBA" id="ARBA00037801"/>
    </source>
</evidence>
<dbReference type="PANTHER" id="PTHR34949:SF3">
    <property type="entry name" value="OS08G0244100 PROTEIN"/>
    <property type="match status" value="1"/>
</dbReference>
<feature type="domain" description="Syntaxin 6/10/61 N-terminal" evidence="11">
    <location>
        <begin position="16"/>
        <end position="108"/>
    </location>
</feature>
<dbReference type="GO" id="GO:0016020">
    <property type="term" value="C:membrane"/>
    <property type="evidence" value="ECO:0007669"/>
    <property type="project" value="InterPro"/>
</dbReference>
<evidence type="ECO:0000256" key="6">
    <source>
        <dbReference type="ARBA" id="ARBA00023034"/>
    </source>
</evidence>
<dbReference type="Proteomes" id="UP001180020">
    <property type="component" value="Unassembled WGS sequence"/>
</dbReference>
<reference evidence="12" key="2">
    <citation type="submission" date="2023-06" db="EMBL/GenBank/DDBJ databases">
        <authorList>
            <person name="Ma L."/>
            <person name="Liu K.-W."/>
            <person name="Li Z."/>
            <person name="Hsiao Y.-Y."/>
            <person name="Qi Y."/>
            <person name="Fu T."/>
            <person name="Tang G."/>
            <person name="Zhang D."/>
            <person name="Sun W.-H."/>
            <person name="Liu D.-K."/>
            <person name="Li Y."/>
            <person name="Chen G.-Z."/>
            <person name="Liu X.-D."/>
            <person name="Liao X.-Y."/>
            <person name="Jiang Y.-T."/>
            <person name="Yu X."/>
            <person name="Hao Y."/>
            <person name="Huang J."/>
            <person name="Zhao X.-W."/>
            <person name="Ke S."/>
            <person name="Chen Y.-Y."/>
            <person name="Wu W.-L."/>
            <person name="Hsu J.-L."/>
            <person name="Lin Y.-F."/>
            <person name="Huang M.-D."/>
            <person name="Li C.-Y."/>
            <person name="Huang L."/>
            <person name="Wang Z.-W."/>
            <person name="Zhao X."/>
            <person name="Zhong W.-Y."/>
            <person name="Peng D.-H."/>
            <person name="Ahmad S."/>
            <person name="Lan S."/>
            <person name="Zhang J.-S."/>
            <person name="Tsai W.-C."/>
            <person name="Van De Peer Y."/>
            <person name="Liu Z.-J."/>
        </authorList>
    </citation>
    <scope>NUCLEOTIDE SEQUENCE</scope>
    <source>
        <strain evidence="12">CP</strain>
        <tissue evidence="12">Leaves</tissue>
    </source>
</reference>
<dbReference type="GO" id="GO:0015031">
    <property type="term" value="P:protein transport"/>
    <property type="evidence" value="ECO:0007669"/>
    <property type="project" value="UniProtKB-KW"/>
</dbReference>
<keyword evidence="6" id="KW-0333">Golgi apparatus</keyword>
<dbReference type="SUPFAM" id="SSF47661">
    <property type="entry name" value="t-snare proteins"/>
    <property type="match status" value="1"/>
</dbReference>
<name>A0AAV9CRM9_ACOCL</name>
<dbReference type="GO" id="GO:0048193">
    <property type="term" value="P:Golgi vesicle transport"/>
    <property type="evidence" value="ECO:0007669"/>
    <property type="project" value="InterPro"/>
</dbReference>
<evidence type="ECO:0000256" key="7">
    <source>
        <dbReference type="ARBA" id="ARBA00023136"/>
    </source>
</evidence>
<keyword evidence="4" id="KW-0653">Protein transport</keyword>